<evidence type="ECO:0000256" key="1">
    <source>
        <dbReference type="SAM" id="Phobius"/>
    </source>
</evidence>
<accession>A0A1M6N6I3</accession>
<evidence type="ECO:0000313" key="2">
    <source>
        <dbReference type="EMBL" id="SHJ91309.1"/>
    </source>
</evidence>
<keyword evidence="1" id="KW-0472">Membrane</keyword>
<evidence type="ECO:0000313" key="3">
    <source>
        <dbReference type="Proteomes" id="UP000243547"/>
    </source>
</evidence>
<organism evidence="2 3">
    <name type="scientific">Anaerobranca californiensis DSM 14826</name>
    <dbReference type="NCBI Taxonomy" id="1120989"/>
    <lineage>
        <taxon>Bacteria</taxon>
        <taxon>Bacillati</taxon>
        <taxon>Bacillota</taxon>
        <taxon>Clostridia</taxon>
        <taxon>Eubacteriales</taxon>
        <taxon>Proteinivoracaceae</taxon>
        <taxon>Anaerobranca</taxon>
    </lineage>
</organism>
<dbReference type="EMBL" id="FRAI01000009">
    <property type="protein sequence ID" value="SHJ91309.1"/>
    <property type="molecule type" value="Genomic_DNA"/>
</dbReference>
<protein>
    <submittedName>
        <fullName evidence="2">Uncharacterized protein</fullName>
    </submittedName>
</protein>
<sequence>MDPFEIMEKNFPKLIKILTYLGIMIIVVQVLLSNPTINRMLVLITRLEGR</sequence>
<keyword evidence="1" id="KW-1133">Transmembrane helix</keyword>
<gene>
    <name evidence="2" type="ORF">SAMN02745227_01029</name>
</gene>
<dbReference type="STRING" id="1120989.SAMN02745227_01029"/>
<proteinExistence type="predicted"/>
<feature type="transmembrane region" description="Helical" evidence="1">
    <location>
        <begin position="14"/>
        <end position="32"/>
    </location>
</feature>
<reference evidence="3" key="1">
    <citation type="submission" date="2016-11" db="EMBL/GenBank/DDBJ databases">
        <authorList>
            <person name="Varghese N."/>
            <person name="Submissions S."/>
        </authorList>
    </citation>
    <scope>NUCLEOTIDE SEQUENCE [LARGE SCALE GENOMIC DNA]</scope>
    <source>
        <strain evidence="3">DSM 14826</strain>
    </source>
</reference>
<keyword evidence="1" id="KW-0812">Transmembrane</keyword>
<dbReference type="AlphaFoldDB" id="A0A1M6N6I3"/>
<keyword evidence="3" id="KW-1185">Reference proteome</keyword>
<dbReference type="Proteomes" id="UP000243547">
    <property type="component" value="Unassembled WGS sequence"/>
</dbReference>
<name>A0A1M6N6I3_9FIRM</name>
<dbReference type="RefSeq" id="WP_159429587.1">
    <property type="nucleotide sequence ID" value="NZ_FRAI01000009.1"/>
</dbReference>